<evidence type="ECO:0000259" key="2">
    <source>
        <dbReference type="Pfam" id="PF13358"/>
    </source>
</evidence>
<dbReference type="InterPro" id="IPR038717">
    <property type="entry name" value="Tc1-like_DDE_dom"/>
</dbReference>
<dbReference type="SUPFAM" id="SSF46689">
    <property type="entry name" value="Homeodomain-like"/>
    <property type="match status" value="1"/>
</dbReference>
<sequence>MLKSNKVARSERWSMSSQYCLELQPGLQQKHCPMELRGAIVGQHLAGRTYDEISQSLKVSIKTVKRWVNRQRNEKHLNRRKQPGQKRKLDAAQRAELVKRINDAPFQNAAIVGREYGVNKNTIKKVWNDSGVKHRIAAKKPKLTPAQEEDRMGYALENLTRDWSNVIFSDEKTFVSDRHQRLHLYRPDNMRYNKRFIHETQRSGRISTGVWGWISKDGAGEMATIPGRFKSTGYIEILDEVLMPTVDISYGGFDEMIFMQDNCSIHTSKICKKWFANHPEMTLLVAPSNSPDLNPIEHVWSEITRDWKSIHPRTIENLQNQIQRNWELLRLRPEYFKNLYESMPRRLNAVIDANGGPTKY</sequence>
<reference evidence="3" key="1">
    <citation type="submission" date="2022-07" db="EMBL/GenBank/DDBJ databases">
        <authorList>
            <person name="Trinca V."/>
            <person name="Uliana J.V.C."/>
            <person name="Torres T.T."/>
            <person name="Ward R.J."/>
            <person name="Monesi N."/>
        </authorList>
    </citation>
    <scope>NUCLEOTIDE SEQUENCE</scope>
    <source>
        <strain evidence="3">HSMRA1968</strain>
        <tissue evidence="3">Whole embryos</tissue>
    </source>
</reference>
<dbReference type="PANTHER" id="PTHR47326:SF1">
    <property type="entry name" value="HTH PSQ-TYPE DOMAIN-CONTAINING PROTEIN"/>
    <property type="match status" value="1"/>
</dbReference>
<accession>A0A9Q0S7R7</accession>
<evidence type="ECO:0000313" key="3">
    <source>
        <dbReference type="EMBL" id="KAJ6648489.1"/>
    </source>
</evidence>
<dbReference type="AlphaFoldDB" id="A0A9Q0S7R7"/>
<dbReference type="GO" id="GO:0005634">
    <property type="term" value="C:nucleus"/>
    <property type="evidence" value="ECO:0007669"/>
    <property type="project" value="UniProtKB-SubCell"/>
</dbReference>
<protein>
    <submittedName>
        <fullName evidence="3">Transposable element Tcb1 transposase</fullName>
    </submittedName>
</protein>
<dbReference type="InterPro" id="IPR047655">
    <property type="entry name" value="Transpos_IS630-like"/>
</dbReference>
<dbReference type="EMBL" id="WJQU01000001">
    <property type="protein sequence ID" value="KAJ6648489.1"/>
    <property type="molecule type" value="Genomic_DNA"/>
</dbReference>
<dbReference type="Proteomes" id="UP001151699">
    <property type="component" value="Chromosome A"/>
</dbReference>
<proteinExistence type="predicted"/>
<dbReference type="OrthoDB" id="9996331at2759"/>
<dbReference type="PANTHER" id="PTHR47326">
    <property type="entry name" value="TRANSPOSABLE ELEMENT TC3 TRANSPOSASE-LIKE PROTEIN"/>
    <property type="match status" value="1"/>
</dbReference>
<dbReference type="NCBIfam" id="NF033545">
    <property type="entry name" value="transpos_IS630"/>
    <property type="match status" value="1"/>
</dbReference>
<evidence type="ECO:0000256" key="1">
    <source>
        <dbReference type="ARBA" id="ARBA00004123"/>
    </source>
</evidence>
<dbReference type="GO" id="GO:0003676">
    <property type="term" value="F:nucleic acid binding"/>
    <property type="evidence" value="ECO:0007669"/>
    <property type="project" value="InterPro"/>
</dbReference>
<dbReference type="InterPro" id="IPR009057">
    <property type="entry name" value="Homeodomain-like_sf"/>
</dbReference>
<feature type="domain" description="Tc1-like transposase DDE" evidence="2">
    <location>
        <begin position="166"/>
        <end position="318"/>
    </location>
</feature>
<dbReference type="InterPro" id="IPR036397">
    <property type="entry name" value="RNaseH_sf"/>
</dbReference>
<comment type="caution">
    <text evidence="3">The sequence shown here is derived from an EMBL/GenBank/DDBJ whole genome shotgun (WGS) entry which is preliminary data.</text>
</comment>
<dbReference type="Gene3D" id="3.30.420.10">
    <property type="entry name" value="Ribonuclease H-like superfamily/Ribonuclease H"/>
    <property type="match status" value="1"/>
</dbReference>
<evidence type="ECO:0000313" key="4">
    <source>
        <dbReference type="Proteomes" id="UP001151699"/>
    </source>
</evidence>
<dbReference type="Gene3D" id="1.10.10.10">
    <property type="entry name" value="Winged helix-like DNA-binding domain superfamily/Winged helix DNA-binding domain"/>
    <property type="match status" value="1"/>
</dbReference>
<name>A0A9Q0S7R7_9DIPT</name>
<dbReference type="InterPro" id="IPR036388">
    <property type="entry name" value="WH-like_DNA-bd_sf"/>
</dbReference>
<dbReference type="Pfam" id="PF13358">
    <property type="entry name" value="DDE_3"/>
    <property type="match status" value="1"/>
</dbReference>
<organism evidence="3 4">
    <name type="scientific">Pseudolycoriella hygida</name>
    <dbReference type="NCBI Taxonomy" id="35572"/>
    <lineage>
        <taxon>Eukaryota</taxon>
        <taxon>Metazoa</taxon>
        <taxon>Ecdysozoa</taxon>
        <taxon>Arthropoda</taxon>
        <taxon>Hexapoda</taxon>
        <taxon>Insecta</taxon>
        <taxon>Pterygota</taxon>
        <taxon>Neoptera</taxon>
        <taxon>Endopterygota</taxon>
        <taxon>Diptera</taxon>
        <taxon>Nematocera</taxon>
        <taxon>Sciaroidea</taxon>
        <taxon>Sciaridae</taxon>
        <taxon>Pseudolycoriella</taxon>
    </lineage>
</organism>
<gene>
    <name evidence="3" type="primary">TCB1_3</name>
    <name evidence="3" type="ORF">Bhyg_03719</name>
</gene>
<comment type="subcellular location">
    <subcellularLocation>
        <location evidence="1">Nucleus</location>
    </subcellularLocation>
</comment>
<keyword evidence="4" id="KW-1185">Reference proteome</keyword>